<protein>
    <recommendedName>
        <fullName evidence="2">3',5'-nucleoside bisphosphate phosphatase</fullName>
    </recommendedName>
</protein>
<evidence type="ECO:0008006" key="2">
    <source>
        <dbReference type="Google" id="ProtNLM"/>
    </source>
</evidence>
<dbReference type="GO" id="GO:0035312">
    <property type="term" value="F:5'-3' DNA exonuclease activity"/>
    <property type="evidence" value="ECO:0007669"/>
    <property type="project" value="TreeGrafter"/>
</dbReference>
<dbReference type="Gene3D" id="3.20.20.140">
    <property type="entry name" value="Metal-dependent hydrolases"/>
    <property type="match status" value="1"/>
</dbReference>
<dbReference type="InterPro" id="IPR052018">
    <property type="entry name" value="PHP_domain"/>
</dbReference>
<dbReference type="SUPFAM" id="SSF89550">
    <property type="entry name" value="PHP domain-like"/>
    <property type="match status" value="1"/>
</dbReference>
<reference evidence="1" key="1">
    <citation type="submission" date="2019-08" db="EMBL/GenBank/DDBJ databases">
        <authorList>
            <person name="Kucharzyk K."/>
            <person name="Murdoch R.W."/>
            <person name="Higgins S."/>
            <person name="Loffler F."/>
        </authorList>
    </citation>
    <scope>NUCLEOTIDE SEQUENCE</scope>
</reference>
<dbReference type="PANTHER" id="PTHR42924:SF3">
    <property type="entry name" value="POLYMERASE_HISTIDINOL PHOSPHATASE N-TERMINAL DOMAIN-CONTAINING PROTEIN"/>
    <property type="match status" value="1"/>
</dbReference>
<comment type="caution">
    <text evidence="1">The sequence shown here is derived from an EMBL/GenBank/DDBJ whole genome shotgun (WGS) entry which is preliminary data.</text>
</comment>
<name>A0A645GFP7_9ZZZZ</name>
<dbReference type="EMBL" id="VSSQ01074991">
    <property type="protein sequence ID" value="MPN25718.1"/>
    <property type="molecule type" value="Genomic_DNA"/>
</dbReference>
<gene>
    <name evidence="1" type="ORF">SDC9_173132</name>
</gene>
<proteinExistence type="predicted"/>
<accession>A0A645GFP7</accession>
<dbReference type="InterPro" id="IPR016195">
    <property type="entry name" value="Pol/histidinol_Pase-like"/>
</dbReference>
<organism evidence="1">
    <name type="scientific">bioreactor metagenome</name>
    <dbReference type="NCBI Taxonomy" id="1076179"/>
    <lineage>
        <taxon>unclassified sequences</taxon>
        <taxon>metagenomes</taxon>
        <taxon>ecological metagenomes</taxon>
    </lineage>
</organism>
<evidence type="ECO:0000313" key="1">
    <source>
        <dbReference type="EMBL" id="MPN25718.1"/>
    </source>
</evidence>
<sequence>MNLIVADRWERVKRTIIKLEDLGYIVDYERVVELAGGTTSVGRPHIARVLVEKGYFASVTDVFNALLYKNGPAYVPHYKLDYQSVIKLIHQAGGISVLAHPGLIGNDQIVHEIINAGIQGIEVYHPCHTADQINQYLKLAEHYNTIITGGSDFHGIPTRFPDKLGVFTIPPSIIEYFRNRFGHE</sequence>
<dbReference type="PANTHER" id="PTHR42924">
    <property type="entry name" value="EXONUCLEASE"/>
    <property type="match status" value="1"/>
</dbReference>
<dbReference type="GO" id="GO:0004534">
    <property type="term" value="F:5'-3' RNA exonuclease activity"/>
    <property type="evidence" value="ECO:0007669"/>
    <property type="project" value="TreeGrafter"/>
</dbReference>
<dbReference type="AlphaFoldDB" id="A0A645GFP7"/>